<dbReference type="EMBL" id="DF157104">
    <property type="protein sequence ID" value="GAB67625.1"/>
    <property type="molecule type" value="Genomic_DNA"/>
</dbReference>
<feature type="region of interest" description="Disordered" evidence="1">
    <location>
        <begin position="436"/>
        <end position="455"/>
    </location>
</feature>
<evidence type="ECO:0000256" key="1">
    <source>
        <dbReference type="SAM" id="MobiDB-lite"/>
    </source>
</evidence>
<keyword evidence="3" id="KW-1185">Reference proteome</keyword>
<protein>
    <submittedName>
        <fullName evidence="2">Uncharacterized protein</fullName>
    </submittedName>
</protein>
<organism evidence="2 3">
    <name type="scientific">Plasmodium cynomolgi (strain B)</name>
    <dbReference type="NCBI Taxonomy" id="1120755"/>
    <lineage>
        <taxon>Eukaryota</taxon>
        <taxon>Sar</taxon>
        <taxon>Alveolata</taxon>
        <taxon>Apicomplexa</taxon>
        <taxon>Aconoidasida</taxon>
        <taxon>Haemosporida</taxon>
        <taxon>Plasmodiidae</taxon>
        <taxon>Plasmodium</taxon>
        <taxon>Plasmodium (Plasmodium)</taxon>
    </lineage>
</organism>
<accession>K6UYH1</accession>
<name>K6UYH1_PLACD</name>
<dbReference type="GeneID" id="14693994"/>
<dbReference type="Proteomes" id="UP000006319">
    <property type="component" value="Chromosome 12"/>
</dbReference>
<feature type="non-terminal residue" evidence="2">
    <location>
        <position position="455"/>
    </location>
</feature>
<dbReference type="VEuPathDB" id="PlasmoDB:PCYB_121930"/>
<proteinExistence type="predicted"/>
<evidence type="ECO:0000313" key="2">
    <source>
        <dbReference type="EMBL" id="GAB67625.1"/>
    </source>
</evidence>
<dbReference type="KEGG" id="pcy:PCYB_121930"/>
<dbReference type="OMA" id="DHFGRQD"/>
<dbReference type="PhylomeDB" id="K6UYH1"/>
<sequence length="455" mass="51346">MNAENDQREQVLNRKCSKRNFENLKAFDSVELLSDLSAPSSNKRSRVLHSTEKSEDNFFFDEPCHFDLCQRRKRKLEGNPHEIAEKKKKKNFTEIEKSYYNLVSGNNEGTISNCLNEFASEEPNEQRQSAYQLHKNEEDVTSPHTAIPNDELFQQDEQLSKGKGISQLAIIPFEGEYANSAFNYKYERSSSSSHGSLGSHGNRHIGSGTCDRNDVKNIFHLLSKKDIFYKNLIKNKIKSNKPLMIKCDNLSFFLNRNNYGGNAFPKQFVSNVKTSHFDESHQFASAAMPSSRTLQDPSGEQNLHHMNDEESVPPFFGSFKEDPTTTGIRSNNGVPILSIPNNAQANLDTPFDRIIPNLNMSENAVMNISPYSSGYPPEMLNPNDASYFAPNEIGQNNESGLYNQHGCTNFPIPDQTDNFNPTLMSTNQNNSESIGHVNSLSDVGNYDQANDYNAY</sequence>
<reference evidence="2 3" key="1">
    <citation type="journal article" date="2012" name="Nat. Genet.">
        <title>Plasmodium cynomolgi genome sequences provide insight into Plasmodium vivax and the monkey malaria clade.</title>
        <authorList>
            <person name="Tachibana S."/>
            <person name="Sullivan S.A."/>
            <person name="Kawai S."/>
            <person name="Nakamura S."/>
            <person name="Kim H.R."/>
            <person name="Goto N."/>
            <person name="Arisue N."/>
            <person name="Palacpac N.M.Q."/>
            <person name="Honma H."/>
            <person name="Yagi M."/>
            <person name="Tougan T."/>
            <person name="Katakai Y."/>
            <person name="Kaneko O."/>
            <person name="Mita T."/>
            <person name="Kita K."/>
            <person name="Yasutomi Y."/>
            <person name="Sutton P.L."/>
            <person name="Shakhbatyan R."/>
            <person name="Horii T."/>
            <person name="Yasunaga T."/>
            <person name="Barnwell J.W."/>
            <person name="Escalante A.A."/>
            <person name="Carlton J.M."/>
            <person name="Tanabe K."/>
        </authorList>
    </citation>
    <scope>NUCLEOTIDE SEQUENCE [LARGE SCALE GENOMIC DNA]</scope>
    <source>
        <strain evidence="2 3">B</strain>
    </source>
</reference>
<dbReference type="OrthoDB" id="381984at2759"/>
<gene>
    <name evidence="2" type="ORF">PCYB_121930</name>
</gene>
<evidence type="ECO:0000313" key="3">
    <source>
        <dbReference type="Proteomes" id="UP000006319"/>
    </source>
</evidence>
<dbReference type="AlphaFoldDB" id="K6UYH1"/>
<dbReference type="RefSeq" id="XP_004223572.1">
    <property type="nucleotide sequence ID" value="XM_004223524.1"/>
</dbReference>